<dbReference type="EMBL" id="JAUEPT010000019">
    <property type="protein sequence ID" value="KAK0444488.1"/>
    <property type="molecule type" value="Genomic_DNA"/>
</dbReference>
<dbReference type="Proteomes" id="UP001175226">
    <property type="component" value="Unassembled WGS sequence"/>
</dbReference>
<dbReference type="AlphaFoldDB" id="A0AA39JKV9"/>
<proteinExistence type="predicted"/>
<accession>A0AA39JKV9</accession>
<protein>
    <submittedName>
        <fullName evidence="1">Uncharacterized protein</fullName>
    </submittedName>
</protein>
<name>A0AA39JKV9_9AGAR</name>
<evidence type="ECO:0000313" key="2">
    <source>
        <dbReference type="Proteomes" id="UP001175226"/>
    </source>
</evidence>
<sequence length="197" mass="22075">MVSRMLEMKPVILSLLNAAGHLSNPLTMMNILVSAMVSKSSIIHDIWEPEEAELYGEHSFLHLWLRPEQVMTTNVGDAQIAVCIFIPDLPSFNPCLALGFAMINFVKNYGKEGIILSIAFEVNSFGAYAILLLGEGFESSYDEAKWKAKESPDTYGDVCHGAPMTVLPENNRAVRSFFQDWILILRIYTHLCLMGCR</sequence>
<keyword evidence="2" id="KW-1185">Reference proteome</keyword>
<comment type="caution">
    <text evidence="1">The sequence shown here is derived from an EMBL/GenBank/DDBJ whole genome shotgun (WGS) entry which is preliminary data.</text>
</comment>
<gene>
    <name evidence="1" type="ORF">EV421DRAFT_1735277</name>
</gene>
<reference evidence="1" key="1">
    <citation type="submission" date="2023-06" db="EMBL/GenBank/DDBJ databases">
        <authorList>
            <consortium name="Lawrence Berkeley National Laboratory"/>
            <person name="Ahrendt S."/>
            <person name="Sahu N."/>
            <person name="Indic B."/>
            <person name="Wong-Bajracharya J."/>
            <person name="Merenyi Z."/>
            <person name="Ke H.-M."/>
            <person name="Monk M."/>
            <person name="Kocsube S."/>
            <person name="Drula E."/>
            <person name="Lipzen A."/>
            <person name="Balint B."/>
            <person name="Henrissat B."/>
            <person name="Andreopoulos B."/>
            <person name="Martin F.M."/>
            <person name="Harder C.B."/>
            <person name="Rigling D."/>
            <person name="Ford K.L."/>
            <person name="Foster G.D."/>
            <person name="Pangilinan J."/>
            <person name="Papanicolaou A."/>
            <person name="Barry K."/>
            <person name="LaButti K."/>
            <person name="Viragh M."/>
            <person name="Koriabine M."/>
            <person name="Yan M."/>
            <person name="Riley R."/>
            <person name="Champramary S."/>
            <person name="Plett K.L."/>
            <person name="Tsai I.J."/>
            <person name="Slot J."/>
            <person name="Sipos G."/>
            <person name="Plett J."/>
            <person name="Nagy L.G."/>
            <person name="Grigoriev I.V."/>
        </authorList>
    </citation>
    <scope>NUCLEOTIDE SEQUENCE</scope>
    <source>
        <strain evidence="1">FPL87.14</strain>
    </source>
</reference>
<evidence type="ECO:0000313" key="1">
    <source>
        <dbReference type="EMBL" id="KAK0444488.1"/>
    </source>
</evidence>
<organism evidence="1 2">
    <name type="scientific">Armillaria borealis</name>
    <dbReference type="NCBI Taxonomy" id="47425"/>
    <lineage>
        <taxon>Eukaryota</taxon>
        <taxon>Fungi</taxon>
        <taxon>Dikarya</taxon>
        <taxon>Basidiomycota</taxon>
        <taxon>Agaricomycotina</taxon>
        <taxon>Agaricomycetes</taxon>
        <taxon>Agaricomycetidae</taxon>
        <taxon>Agaricales</taxon>
        <taxon>Marasmiineae</taxon>
        <taxon>Physalacriaceae</taxon>
        <taxon>Armillaria</taxon>
    </lineage>
</organism>